<dbReference type="InterPro" id="IPR041953">
    <property type="entry name" value="YdeP_MopB"/>
</dbReference>
<evidence type="ECO:0000256" key="3">
    <source>
        <dbReference type="ARBA" id="ARBA00010312"/>
    </source>
</evidence>
<keyword evidence="7" id="KW-0560">Oxidoreductase</keyword>
<evidence type="ECO:0000256" key="10">
    <source>
        <dbReference type="SAM" id="MobiDB-lite"/>
    </source>
</evidence>
<keyword evidence="5" id="KW-0500">Molybdenum</keyword>
<dbReference type="Gene3D" id="3.40.228.10">
    <property type="entry name" value="Dimethylsulfoxide Reductase, domain 2"/>
    <property type="match status" value="1"/>
</dbReference>
<comment type="cofactor">
    <cofactor evidence="1">
        <name>Mo-bis(molybdopterin guanine dinucleotide)</name>
        <dbReference type="ChEBI" id="CHEBI:60539"/>
    </cofactor>
</comment>
<dbReference type="InterPro" id="IPR050123">
    <property type="entry name" value="Prok_molybdopt-oxidoreductase"/>
</dbReference>
<dbReference type="InterPro" id="IPR006656">
    <property type="entry name" value="Mopterin_OxRdtase"/>
</dbReference>
<protein>
    <submittedName>
        <fullName evidence="12">FdhF/YdeP family oxidoreductase</fullName>
    </submittedName>
</protein>
<dbReference type="CDD" id="cd02767">
    <property type="entry name" value="MopB_ydeP"/>
    <property type="match status" value="1"/>
</dbReference>
<evidence type="ECO:0000259" key="11">
    <source>
        <dbReference type="Pfam" id="PF00384"/>
    </source>
</evidence>
<dbReference type="EMBL" id="JBBIAA010000002">
    <property type="protein sequence ID" value="MEJ5944424.1"/>
    <property type="molecule type" value="Genomic_DNA"/>
</dbReference>
<keyword evidence="8" id="KW-0408">Iron</keyword>
<comment type="caution">
    <text evidence="12">The sequence shown here is derived from an EMBL/GenBank/DDBJ whole genome shotgun (WGS) entry which is preliminary data.</text>
</comment>
<evidence type="ECO:0000256" key="6">
    <source>
        <dbReference type="ARBA" id="ARBA00022723"/>
    </source>
</evidence>
<dbReference type="SUPFAM" id="SSF53706">
    <property type="entry name" value="Formate dehydrogenase/DMSO reductase, domains 1-3"/>
    <property type="match status" value="1"/>
</dbReference>
<evidence type="ECO:0000256" key="5">
    <source>
        <dbReference type="ARBA" id="ARBA00022505"/>
    </source>
</evidence>
<dbReference type="InterPro" id="IPR037951">
    <property type="entry name" value="MopB_CT_YdeP"/>
</dbReference>
<feature type="region of interest" description="Disordered" evidence="10">
    <location>
        <begin position="777"/>
        <end position="811"/>
    </location>
</feature>
<dbReference type="RefSeq" id="WP_339573803.1">
    <property type="nucleotide sequence ID" value="NZ_JBBIAA010000002.1"/>
</dbReference>
<keyword evidence="6" id="KW-0479">Metal-binding</keyword>
<sequence>MATGAPVEDIDELALERGHVHDKAAGATAVAVALSRGVAQMGVVRTARTLARLNQVDGFDCASCAWPDPATGERHLAEFCENGAKAVAEEATLRRVGPDFFARYGVDELAGRTDHWLGQQGRLTHPVVRRAGSDHYEAISWEDALALLADELAGLGSPDEAVFYTSGRTSNEAAYLYQLMIRAYGTNNLPDCSNMCHESTSVALAETIGIGKGSVSLQDVQEAGLVVVVGQNPGTNHPRMLSALEIAKKNGAKVLAVNPLPETGLMGFKNPQHASGVLRGVDLADEYLPIRSGGDMALWQSIGHLLLRWDAESRAAGGPGVVDHDFLAQHTTGFEAYAEGVRDLDWDLVDEATGLSREQVVRAAEMFRDSPATVVCWAMGITQQPHAVATIKEIVNVAMLRGDIGRPGAGLCPVRGHSNVQGDRTMGIWEKVPEHFLDALGAEFGFEPPRRHGYDTVDAIRAMRDGKASVFVGMGGNFVSAAPDTEVVEAAMRRARLTVHLSTKLNRSHAVTGEQALVLPVLGRTERDETGGREQAVTVEDSMSVVHSSRGRLAPASPHLRSEVDVVCSLGEALARRLADRPGTGGGAALAGVPWAHFRADYTRIRRSIARVVPSAAAYAEKVERPGGFVMPHPPRDSRTFPTPQGRAVMTASPLEMLRVPAGRLLLQTLRSHDQFNTTIYGLDDRYRGIKLARRVVMMNEADIAAHGLADGQVVDLAGHWEGEDDRWARSFRVVAYPTPVGCVASYYPEANPLVPLSSTAAGSNCPTSKAVVVSVHPAGTAPAGSEGPKDSGRPEDGERVRDDVQPHVPS</sequence>
<keyword evidence="9" id="KW-0411">Iron-sulfur</keyword>
<comment type="cofactor">
    <cofactor evidence="2">
        <name>[4Fe-4S] cluster</name>
        <dbReference type="ChEBI" id="CHEBI:49883"/>
    </cofactor>
</comment>
<dbReference type="InterPro" id="IPR010046">
    <property type="entry name" value="Mopterin_OxRdtse_a_bac"/>
</dbReference>
<gene>
    <name evidence="12" type="ORF">WDZ17_03850</name>
</gene>
<dbReference type="CDD" id="cd02787">
    <property type="entry name" value="MopB_CT_ydeP"/>
    <property type="match status" value="1"/>
</dbReference>
<accession>A0ABU8RH93</accession>
<dbReference type="NCBIfam" id="TIGR01701">
    <property type="entry name" value="Fdhalpha-like"/>
    <property type="match status" value="1"/>
</dbReference>
<proteinExistence type="inferred from homology"/>
<dbReference type="PIRSF" id="PIRSF000144">
    <property type="entry name" value="CbbBc"/>
    <property type="match status" value="1"/>
</dbReference>
<dbReference type="Proteomes" id="UP001387100">
    <property type="component" value="Unassembled WGS sequence"/>
</dbReference>
<dbReference type="InterPro" id="IPR009010">
    <property type="entry name" value="Asp_de-COase-like_dom_sf"/>
</dbReference>
<evidence type="ECO:0000313" key="13">
    <source>
        <dbReference type="Proteomes" id="UP001387100"/>
    </source>
</evidence>
<dbReference type="PANTHER" id="PTHR43105:SF4">
    <property type="entry name" value="PROTEIN YDEP"/>
    <property type="match status" value="1"/>
</dbReference>
<organism evidence="12 13">
    <name type="scientific">Pseudokineococcus basanitobsidens</name>
    <dbReference type="NCBI Taxonomy" id="1926649"/>
    <lineage>
        <taxon>Bacteria</taxon>
        <taxon>Bacillati</taxon>
        <taxon>Actinomycetota</taxon>
        <taxon>Actinomycetes</taxon>
        <taxon>Kineosporiales</taxon>
        <taxon>Kineosporiaceae</taxon>
        <taxon>Pseudokineococcus</taxon>
    </lineage>
</organism>
<name>A0ABU8RH93_9ACTN</name>
<evidence type="ECO:0000256" key="2">
    <source>
        <dbReference type="ARBA" id="ARBA00001966"/>
    </source>
</evidence>
<feature type="domain" description="Molybdopterin oxidoreductase" evidence="11">
    <location>
        <begin position="122"/>
        <end position="501"/>
    </location>
</feature>
<keyword evidence="4" id="KW-0004">4Fe-4S</keyword>
<evidence type="ECO:0000256" key="7">
    <source>
        <dbReference type="ARBA" id="ARBA00023002"/>
    </source>
</evidence>
<dbReference type="Gene3D" id="3.40.50.740">
    <property type="match status" value="1"/>
</dbReference>
<dbReference type="PANTHER" id="PTHR43105">
    <property type="entry name" value="RESPIRATORY NITRATE REDUCTASE"/>
    <property type="match status" value="1"/>
</dbReference>
<evidence type="ECO:0000313" key="12">
    <source>
        <dbReference type="EMBL" id="MEJ5944424.1"/>
    </source>
</evidence>
<dbReference type="Pfam" id="PF00384">
    <property type="entry name" value="Molybdopterin"/>
    <property type="match status" value="1"/>
</dbReference>
<reference evidence="12 13" key="1">
    <citation type="journal article" date="2017" name="Int. J. Syst. Evol. Microbiol.">
        <title>Pseudokineococcus basanitobsidens sp. nov., isolated from volcanic rock.</title>
        <authorList>
            <person name="Lee D.W."/>
            <person name="Park M.Y."/>
            <person name="Kim J.J."/>
            <person name="Kim B.S."/>
        </authorList>
    </citation>
    <scope>NUCLEOTIDE SEQUENCE [LARGE SCALE GENOMIC DNA]</scope>
    <source>
        <strain evidence="12 13">DSM 103726</strain>
    </source>
</reference>
<feature type="compositionally biased region" description="Basic and acidic residues" evidence="10">
    <location>
        <begin position="788"/>
        <end position="811"/>
    </location>
</feature>
<evidence type="ECO:0000256" key="9">
    <source>
        <dbReference type="ARBA" id="ARBA00023014"/>
    </source>
</evidence>
<keyword evidence="13" id="KW-1185">Reference proteome</keyword>
<evidence type="ECO:0000256" key="8">
    <source>
        <dbReference type="ARBA" id="ARBA00023004"/>
    </source>
</evidence>
<evidence type="ECO:0000256" key="4">
    <source>
        <dbReference type="ARBA" id="ARBA00022485"/>
    </source>
</evidence>
<evidence type="ECO:0000256" key="1">
    <source>
        <dbReference type="ARBA" id="ARBA00001942"/>
    </source>
</evidence>
<comment type="similarity">
    <text evidence="3">Belongs to the prokaryotic molybdopterin-containing oxidoreductase family.</text>
</comment>
<dbReference type="SUPFAM" id="SSF50692">
    <property type="entry name" value="ADC-like"/>
    <property type="match status" value="1"/>
</dbReference>